<evidence type="ECO:0000313" key="3">
    <source>
        <dbReference type="Proteomes" id="UP000006727"/>
    </source>
</evidence>
<sequence>MLLQRRQHGQGASGSQLSVFSPEPPPGQVARGGSPDRSRHPPEMPHRRPEGLRVPRYAFTPSPTLMQFFAFQPPSRPRGWVVAANCHVPSFASSGDVFAPAALPRTSWLWTCCRQCGGECTALCEAEPITIMGLPLMALTCMLCRNSSPRKLSSQGPSWSTAVSTWGRSGWKSSERAPE</sequence>
<feature type="compositionally biased region" description="Polar residues" evidence="1">
    <location>
        <begin position="148"/>
        <end position="167"/>
    </location>
</feature>
<organism evidence="2 3">
    <name type="scientific">Physcomitrium patens</name>
    <name type="common">Spreading-leaved earth moss</name>
    <name type="synonym">Physcomitrella patens</name>
    <dbReference type="NCBI Taxonomy" id="3218"/>
    <lineage>
        <taxon>Eukaryota</taxon>
        <taxon>Viridiplantae</taxon>
        <taxon>Streptophyta</taxon>
        <taxon>Embryophyta</taxon>
        <taxon>Bryophyta</taxon>
        <taxon>Bryophytina</taxon>
        <taxon>Bryopsida</taxon>
        <taxon>Funariidae</taxon>
        <taxon>Funariales</taxon>
        <taxon>Funariaceae</taxon>
        <taxon>Physcomitrium</taxon>
    </lineage>
</organism>
<accession>A0A7I3ZJL2</accession>
<proteinExistence type="predicted"/>
<evidence type="ECO:0000313" key="2">
    <source>
        <dbReference type="EnsemblPlants" id="PAC:32957150.CDS.1"/>
    </source>
</evidence>
<keyword evidence="3" id="KW-1185">Reference proteome</keyword>
<reference evidence="2 3" key="2">
    <citation type="journal article" date="2018" name="Plant J.">
        <title>The Physcomitrella patens chromosome-scale assembly reveals moss genome structure and evolution.</title>
        <authorList>
            <person name="Lang D."/>
            <person name="Ullrich K.K."/>
            <person name="Murat F."/>
            <person name="Fuchs J."/>
            <person name="Jenkins J."/>
            <person name="Haas F.B."/>
            <person name="Piednoel M."/>
            <person name="Gundlach H."/>
            <person name="Van Bel M."/>
            <person name="Meyberg R."/>
            <person name="Vives C."/>
            <person name="Morata J."/>
            <person name="Symeonidi A."/>
            <person name="Hiss M."/>
            <person name="Muchero W."/>
            <person name="Kamisugi Y."/>
            <person name="Saleh O."/>
            <person name="Blanc G."/>
            <person name="Decker E.L."/>
            <person name="van Gessel N."/>
            <person name="Grimwood J."/>
            <person name="Hayes R.D."/>
            <person name="Graham S.W."/>
            <person name="Gunter L.E."/>
            <person name="McDaniel S.F."/>
            <person name="Hoernstein S.N.W."/>
            <person name="Larsson A."/>
            <person name="Li F.W."/>
            <person name="Perroud P.F."/>
            <person name="Phillips J."/>
            <person name="Ranjan P."/>
            <person name="Rokshar D.S."/>
            <person name="Rothfels C.J."/>
            <person name="Schneider L."/>
            <person name="Shu S."/>
            <person name="Stevenson D.W."/>
            <person name="Thummler F."/>
            <person name="Tillich M."/>
            <person name="Villarreal Aguilar J.C."/>
            <person name="Widiez T."/>
            <person name="Wong G.K."/>
            <person name="Wymore A."/>
            <person name="Zhang Y."/>
            <person name="Zimmer A.D."/>
            <person name="Quatrano R.S."/>
            <person name="Mayer K.F.X."/>
            <person name="Goodstein D."/>
            <person name="Casacuberta J.M."/>
            <person name="Vandepoele K."/>
            <person name="Reski R."/>
            <person name="Cuming A.C."/>
            <person name="Tuskan G.A."/>
            <person name="Maumus F."/>
            <person name="Salse J."/>
            <person name="Schmutz J."/>
            <person name="Rensing S.A."/>
        </authorList>
    </citation>
    <scope>NUCLEOTIDE SEQUENCE [LARGE SCALE GENOMIC DNA]</scope>
    <source>
        <strain evidence="2 3">cv. Gransden 2004</strain>
    </source>
</reference>
<reference evidence="2" key="3">
    <citation type="submission" date="2020-12" db="UniProtKB">
        <authorList>
            <consortium name="EnsemblPlants"/>
        </authorList>
    </citation>
    <scope>IDENTIFICATION</scope>
</reference>
<reference evidence="2 3" key="1">
    <citation type="journal article" date="2008" name="Science">
        <title>The Physcomitrella genome reveals evolutionary insights into the conquest of land by plants.</title>
        <authorList>
            <person name="Rensing S."/>
            <person name="Lang D."/>
            <person name="Zimmer A."/>
            <person name="Terry A."/>
            <person name="Salamov A."/>
            <person name="Shapiro H."/>
            <person name="Nishiyama T."/>
            <person name="Perroud P.-F."/>
            <person name="Lindquist E."/>
            <person name="Kamisugi Y."/>
            <person name="Tanahashi T."/>
            <person name="Sakakibara K."/>
            <person name="Fujita T."/>
            <person name="Oishi K."/>
            <person name="Shin-I T."/>
            <person name="Kuroki Y."/>
            <person name="Toyoda A."/>
            <person name="Suzuki Y."/>
            <person name="Hashimoto A."/>
            <person name="Yamaguchi K."/>
            <person name="Sugano A."/>
            <person name="Kohara Y."/>
            <person name="Fujiyama A."/>
            <person name="Anterola A."/>
            <person name="Aoki S."/>
            <person name="Ashton N."/>
            <person name="Barbazuk W.B."/>
            <person name="Barker E."/>
            <person name="Bennetzen J."/>
            <person name="Bezanilla M."/>
            <person name="Blankenship R."/>
            <person name="Cho S.H."/>
            <person name="Dutcher S."/>
            <person name="Estelle M."/>
            <person name="Fawcett J.A."/>
            <person name="Gundlach H."/>
            <person name="Hanada K."/>
            <person name="Heyl A."/>
            <person name="Hicks K.A."/>
            <person name="Hugh J."/>
            <person name="Lohr M."/>
            <person name="Mayer K."/>
            <person name="Melkozernov A."/>
            <person name="Murata T."/>
            <person name="Nelson D."/>
            <person name="Pils B."/>
            <person name="Prigge M."/>
            <person name="Reiss B."/>
            <person name="Renner T."/>
            <person name="Rombauts S."/>
            <person name="Rushton P."/>
            <person name="Sanderfoot A."/>
            <person name="Schween G."/>
            <person name="Shiu S.-H."/>
            <person name="Stueber K."/>
            <person name="Theodoulou F.L."/>
            <person name="Tu H."/>
            <person name="Van de Peer Y."/>
            <person name="Verrier P.J."/>
            <person name="Waters E."/>
            <person name="Wood A."/>
            <person name="Yang L."/>
            <person name="Cove D."/>
            <person name="Cuming A."/>
            <person name="Hasebe M."/>
            <person name="Lucas S."/>
            <person name="Mishler D.B."/>
            <person name="Reski R."/>
            <person name="Grigoriev I."/>
            <person name="Quatrano R.S."/>
            <person name="Boore J.L."/>
        </authorList>
    </citation>
    <scope>NUCLEOTIDE SEQUENCE [LARGE SCALE GENOMIC DNA]</scope>
    <source>
        <strain evidence="2 3">cv. Gransden 2004</strain>
    </source>
</reference>
<dbReference type="EMBL" id="ABEU02000011">
    <property type="status" value="NOT_ANNOTATED_CDS"/>
    <property type="molecule type" value="Genomic_DNA"/>
</dbReference>
<name>A0A7I3ZJL2_PHYPA</name>
<protein>
    <submittedName>
        <fullName evidence="2">Uncharacterized protein</fullName>
    </submittedName>
</protein>
<dbReference type="EnsemblPlants" id="Pp3c11_2480V3.2">
    <property type="protein sequence ID" value="PAC:32957150.CDS.1"/>
    <property type="gene ID" value="Pp3c11_2480"/>
</dbReference>
<feature type="region of interest" description="Disordered" evidence="1">
    <location>
        <begin position="148"/>
        <end position="179"/>
    </location>
</feature>
<dbReference type="Gramene" id="Pp3c11_2480V3.2">
    <property type="protein sequence ID" value="PAC:32957150.CDS.1"/>
    <property type="gene ID" value="Pp3c11_2480"/>
</dbReference>
<dbReference type="Proteomes" id="UP000006727">
    <property type="component" value="Chromosome 11"/>
</dbReference>
<feature type="region of interest" description="Disordered" evidence="1">
    <location>
        <begin position="1"/>
        <end position="54"/>
    </location>
</feature>
<feature type="compositionally biased region" description="Basic and acidic residues" evidence="1">
    <location>
        <begin position="34"/>
        <end position="53"/>
    </location>
</feature>
<dbReference type="AlphaFoldDB" id="A0A7I3ZJL2"/>
<dbReference type="InParanoid" id="A0A7I3ZJL2"/>
<evidence type="ECO:0000256" key="1">
    <source>
        <dbReference type="SAM" id="MobiDB-lite"/>
    </source>
</evidence>